<dbReference type="AlphaFoldDB" id="A0A818RVV5"/>
<proteinExistence type="predicted"/>
<name>A0A818RVV5_9BILA</name>
<organism evidence="1 2">
    <name type="scientific">Adineta steineri</name>
    <dbReference type="NCBI Taxonomy" id="433720"/>
    <lineage>
        <taxon>Eukaryota</taxon>
        <taxon>Metazoa</taxon>
        <taxon>Spiralia</taxon>
        <taxon>Gnathifera</taxon>
        <taxon>Rotifera</taxon>
        <taxon>Eurotatoria</taxon>
        <taxon>Bdelloidea</taxon>
        <taxon>Adinetida</taxon>
        <taxon>Adinetidae</taxon>
        <taxon>Adineta</taxon>
    </lineage>
</organism>
<gene>
    <name evidence="1" type="ORF">OXD698_LOCUS9567</name>
</gene>
<sequence>MSDPIDDIRLCFNNIAEHLHEALPQLIISAVFILGGKDESQFQNLQNAINDVVKTDVNLDHINKSYYYKDLFKNIIYNNTCFNVIAETPQITGECYIDVLVGKWFDENHDTVVDIQHVKKFL</sequence>
<evidence type="ECO:0000313" key="1">
    <source>
        <dbReference type="EMBL" id="CAF3660536.1"/>
    </source>
</evidence>
<comment type="caution">
    <text evidence="1">The sequence shown here is derived from an EMBL/GenBank/DDBJ whole genome shotgun (WGS) entry which is preliminary data.</text>
</comment>
<reference evidence="1" key="1">
    <citation type="submission" date="2021-02" db="EMBL/GenBank/DDBJ databases">
        <authorList>
            <person name="Nowell W R."/>
        </authorList>
    </citation>
    <scope>NUCLEOTIDE SEQUENCE</scope>
</reference>
<dbReference type="Proteomes" id="UP000663844">
    <property type="component" value="Unassembled WGS sequence"/>
</dbReference>
<evidence type="ECO:0000313" key="2">
    <source>
        <dbReference type="Proteomes" id="UP000663844"/>
    </source>
</evidence>
<accession>A0A818RVV5</accession>
<protein>
    <submittedName>
        <fullName evidence="1">Uncharacterized protein</fullName>
    </submittedName>
</protein>
<dbReference type="EMBL" id="CAJOAZ010000487">
    <property type="protein sequence ID" value="CAF3660536.1"/>
    <property type="molecule type" value="Genomic_DNA"/>
</dbReference>